<dbReference type="EMBL" id="JBGNUJ010000002">
    <property type="protein sequence ID" value="KAL3963350.1"/>
    <property type="molecule type" value="Genomic_DNA"/>
</dbReference>
<comment type="caution">
    <text evidence="1">The sequence shown here is derived from an EMBL/GenBank/DDBJ whole genome shotgun (WGS) entry which is preliminary data.</text>
</comment>
<evidence type="ECO:0000313" key="1">
    <source>
        <dbReference type="EMBL" id="KAL3963350.1"/>
    </source>
</evidence>
<sequence>MPLTASDICKFIFAIILPSPGCVPRGWLRRRLAHQHSVDDSGLHTRHHPCHLHHRDEVIGLAPSPASRTRLCTRHAVLADGALRNGGSRDDGG</sequence>
<proteinExistence type="predicted"/>
<accession>A0ACC4E6P5</accession>
<protein>
    <submittedName>
        <fullName evidence="1">Uncharacterized protein</fullName>
    </submittedName>
</protein>
<dbReference type="Proteomes" id="UP001638806">
    <property type="component" value="Unassembled WGS sequence"/>
</dbReference>
<reference evidence="1" key="1">
    <citation type="submission" date="2024-12" db="EMBL/GenBank/DDBJ databases">
        <title>Comparative genomics and development of molecular markers within Purpureocillium lilacinum and among Purpureocillium species.</title>
        <authorList>
            <person name="Yeh Z.-Y."/>
            <person name="Ni N.-T."/>
            <person name="Lo P.-H."/>
            <person name="Mushyakhwo K."/>
            <person name="Lin C.-F."/>
            <person name="Nai Y.-S."/>
        </authorList>
    </citation>
    <scope>NUCLEOTIDE SEQUENCE</scope>
    <source>
        <strain evidence="1">NCHU-NPUST-175</strain>
    </source>
</reference>
<evidence type="ECO:0000313" key="2">
    <source>
        <dbReference type="Proteomes" id="UP001638806"/>
    </source>
</evidence>
<gene>
    <name evidence="1" type="ORF">ACCO45_000354</name>
</gene>
<keyword evidence="2" id="KW-1185">Reference proteome</keyword>
<name>A0ACC4E6P5_PURLI</name>
<organism evidence="1 2">
    <name type="scientific">Purpureocillium lilacinum</name>
    <name type="common">Paecilomyces lilacinus</name>
    <dbReference type="NCBI Taxonomy" id="33203"/>
    <lineage>
        <taxon>Eukaryota</taxon>
        <taxon>Fungi</taxon>
        <taxon>Dikarya</taxon>
        <taxon>Ascomycota</taxon>
        <taxon>Pezizomycotina</taxon>
        <taxon>Sordariomycetes</taxon>
        <taxon>Hypocreomycetidae</taxon>
        <taxon>Hypocreales</taxon>
        <taxon>Ophiocordycipitaceae</taxon>
        <taxon>Purpureocillium</taxon>
    </lineage>
</organism>